<protein>
    <submittedName>
        <fullName evidence="1">Uncharacterized protein</fullName>
    </submittedName>
</protein>
<accession>A0A511UQQ2</accession>
<keyword evidence="2" id="KW-1185">Reference proteome</keyword>
<organism evidence="1 2">
    <name type="scientific">Halovibrio variabilis</name>
    <dbReference type="NCBI Taxonomy" id="31910"/>
    <lineage>
        <taxon>Bacteria</taxon>
        <taxon>Pseudomonadati</taxon>
        <taxon>Pseudomonadota</taxon>
        <taxon>Gammaproteobacteria</taxon>
        <taxon>Oceanospirillales</taxon>
        <taxon>Halomonadaceae</taxon>
        <taxon>Halovibrio</taxon>
    </lineage>
</organism>
<proteinExistence type="predicted"/>
<name>A0A511UQQ2_9GAMM</name>
<reference evidence="1 2" key="1">
    <citation type="submission" date="2019-07" db="EMBL/GenBank/DDBJ databases">
        <title>Whole genome shotgun sequence of Halomonas variabilis NBRC 102410.</title>
        <authorList>
            <person name="Hosoyama A."/>
            <person name="Uohara A."/>
            <person name="Ohji S."/>
            <person name="Ichikawa N."/>
        </authorList>
    </citation>
    <scope>NUCLEOTIDE SEQUENCE [LARGE SCALE GENOMIC DNA]</scope>
    <source>
        <strain evidence="1 2">NBRC 102410</strain>
    </source>
</reference>
<dbReference type="Proteomes" id="UP000321303">
    <property type="component" value="Unassembled WGS sequence"/>
</dbReference>
<dbReference type="RefSeq" id="WP_146875832.1">
    <property type="nucleotide sequence ID" value="NZ_BJXV01000014.1"/>
</dbReference>
<sequence length="478" mass="54163">MTGLSRIREAILQALPVDTSYNGGAPPQEHLYVPPTHLKALRPECQLVVGTRGVGKSVWTAALNDQALRSRLGSSIPKLDQAEIRIGFSERPEPDRYPDAATLDQLMKAGAEPYAVWRAVVVRWLAELLGEHIPCTSWQESVEWVSDNPERVAQMVILASEQLNEEQKDAFILFDALDRLSSDWHIMDEVVRDLLRVALWLKPYPRIFAKIFLRDDQLERTVTNFPDASKLLATKAELSWARHDLHGLLWQYFLNGPNEHGQVLRELYSRTLQNDPRQEGGLFVLNDEIKRETPAQRALFEALAGPWMGRDHRRGVPYSWTVGHLADGQGRTSPRSFIAAIRQAVEDTRERYPEHPHALHFESIKRGVQEASAIRVSELTEDYPWVHEVLSPLQGLTVPIKFEDIEQCWEENFPSGPKDADAGGRLPPQHAEKGWAGVRDDLLSVGVFEQRKDGRIDMPDLYRVGFGLGRRGGVKPKK</sequence>
<evidence type="ECO:0000313" key="1">
    <source>
        <dbReference type="EMBL" id="GEN28910.1"/>
    </source>
</evidence>
<gene>
    <name evidence="1" type="ORF">HVA01_25560</name>
</gene>
<evidence type="ECO:0000313" key="2">
    <source>
        <dbReference type="Proteomes" id="UP000321303"/>
    </source>
</evidence>
<dbReference type="EMBL" id="BJXV01000014">
    <property type="protein sequence ID" value="GEN28910.1"/>
    <property type="molecule type" value="Genomic_DNA"/>
</dbReference>
<dbReference type="OrthoDB" id="9135569at2"/>
<comment type="caution">
    <text evidence="1">The sequence shown here is derived from an EMBL/GenBank/DDBJ whole genome shotgun (WGS) entry which is preliminary data.</text>
</comment>
<dbReference type="AlphaFoldDB" id="A0A511UQQ2"/>